<comment type="subcellular location">
    <subcellularLocation>
        <location evidence="2">Secreted</location>
    </subcellularLocation>
    <subcellularLocation>
        <location evidence="1">Target cell membrane</location>
    </subcellularLocation>
</comment>
<keyword evidence="10 12" id="KW-0040">ANK repeat</keyword>
<keyword evidence="5" id="KW-1052">Target cell membrane</keyword>
<dbReference type="SUPFAM" id="SSF48403">
    <property type="entry name" value="Ankyrin repeat"/>
    <property type="match status" value="1"/>
</dbReference>
<evidence type="ECO:0000256" key="8">
    <source>
        <dbReference type="ARBA" id="ARBA00022737"/>
    </source>
</evidence>
<organism evidence="14 15">
    <name type="scientific">Trichonephila clavata</name>
    <name type="common">Joro spider</name>
    <name type="synonym">Nephila clavata</name>
    <dbReference type="NCBI Taxonomy" id="2740835"/>
    <lineage>
        <taxon>Eukaryota</taxon>
        <taxon>Metazoa</taxon>
        <taxon>Ecdysozoa</taxon>
        <taxon>Arthropoda</taxon>
        <taxon>Chelicerata</taxon>
        <taxon>Arachnida</taxon>
        <taxon>Araneae</taxon>
        <taxon>Araneomorphae</taxon>
        <taxon>Entelegynae</taxon>
        <taxon>Araneoidea</taxon>
        <taxon>Nephilidae</taxon>
        <taxon>Trichonephila</taxon>
    </lineage>
</organism>
<dbReference type="GO" id="GO:0090729">
    <property type="term" value="F:toxin activity"/>
    <property type="evidence" value="ECO:0007669"/>
    <property type="project" value="UniProtKB-KW"/>
</dbReference>
<dbReference type="SUPFAM" id="SSF47769">
    <property type="entry name" value="SAM/Pointed domain"/>
    <property type="match status" value="1"/>
</dbReference>
<dbReference type="GO" id="GO:0044218">
    <property type="term" value="C:other organism cell membrane"/>
    <property type="evidence" value="ECO:0007669"/>
    <property type="project" value="UniProtKB-KW"/>
</dbReference>
<keyword evidence="6" id="KW-0800">Toxin</keyword>
<evidence type="ECO:0000256" key="5">
    <source>
        <dbReference type="ARBA" id="ARBA00022537"/>
    </source>
</evidence>
<dbReference type="Pfam" id="PF12796">
    <property type="entry name" value="Ank_2"/>
    <property type="match status" value="3"/>
</dbReference>
<dbReference type="InterPro" id="IPR002110">
    <property type="entry name" value="Ankyrin_rpt"/>
</dbReference>
<dbReference type="Gene3D" id="1.25.40.20">
    <property type="entry name" value="Ankyrin repeat-containing domain"/>
    <property type="match status" value="3"/>
</dbReference>
<feature type="repeat" description="ANK" evidence="12">
    <location>
        <begin position="297"/>
        <end position="329"/>
    </location>
</feature>
<keyword evidence="11" id="KW-0472">Membrane</keyword>
<feature type="repeat" description="ANK" evidence="12">
    <location>
        <begin position="131"/>
        <end position="160"/>
    </location>
</feature>
<evidence type="ECO:0000256" key="2">
    <source>
        <dbReference type="ARBA" id="ARBA00004613"/>
    </source>
</evidence>
<protein>
    <submittedName>
        <fullName evidence="14">Ankyrin repeat and SAM domain-containing protein 6</fullName>
    </submittedName>
</protein>
<dbReference type="OrthoDB" id="417785at2759"/>
<accession>A0A8X6FA36</accession>
<dbReference type="InterPro" id="IPR001660">
    <property type="entry name" value="SAM"/>
</dbReference>
<keyword evidence="3" id="KW-0268">Exocytosis</keyword>
<dbReference type="PROSITE" id="PS50297">
    <property type="entry name" value="ANK_REP_REGION"/>
    <property type="match status" value="5"/>
</dbReference>
<dbReference type="SMART" id="SM00454">
    <property type="entry name" value="SAM"/>
    <property type="match status" value="1"/>
</dbReference>
<comment type="caution">
    <text evidence="14">The sequence shown here is derived from an EMBL/GenBank/DDBJ whole genome shotgun (WGS) entry which is preliminary data.</text>
</comment>
<dbReference type="Proteomes" id="UP000887116">
    <property type="component" value="Unassembled WGS sequence"/>
</dbReference>
<dbReference type="Pfam" id="PF00536">
    <property type="entry name" value="SAM_1"/>
    <property type="match status" value="1"/>
</dbReference>
<keyword evidence="11" id="KW-1053">Target membrane</keyword>
<feature type="repeat" description="ANK" evidence="12">
    <location>
        <begin position="162"/>
        <end position="194"/>
    </location>
</feature>
<evidence type="ECO:0000256" key="10">
    <source>
        <dbReference type="ARBA" id="ARBA00023043"/>
    </source>
</evidence>
<evidence type="ECO:0000313" key="14">
    <source>
        <dbReference type="EMBL" id="GFQ74022.1"/>
    </source>
</evidence>
<feature type="repeat" description="ANK" evidence="12">
    <location>
        <begin position="56"/>
        <end position="88"/>
    </location>
</feature>
<dbReference type="EMBL" id="BMAO01021375">
    <property type="protein sequence ID" value="GFQ74022.1"/>
    <property type="molecule type" value="Genomic_DNA"/>
</dbReference>
<evidence type="ECO:0000256" key="4">
    <source>
        <dbReference type="ARBA" id="ARBA00022525"/>
    </source>
</evidence>
<dbReference type="InterPro" id="IPR013761">
    <property type="entry name" value="SAM/pointed_sf"/>
</dbReference>
<feature type="repeat" description="ANK" evidence="12">
    <location>
        <begin position="263"/>
        <end position="295"/>
    </location>
</feature>
<proteinExistence type="predicted"/>
<dbReference type="GO" id="GO:0044231">
    <property type="term" value="C:host cell presynaptic membrane"/>
    <property type="evidence" value="ECO:0007669"/>
    <property type="project" value="UniProtKB-KW"/>
</dbReference>
<evidence type="ECO:0000256" key="1">
    <source>
        <dbReference type="ARBA" id="ARBA00004175"/>
    </source>
</evidence>
<dbReference type="SMART" id="SM00248">
    <property type="entry name" value="ANK"/>
    <property type="match status" value="8"/>
</dbReference>
<gene>
    <name evidence="14" type="primary">ANKS6</name>
    <name evidence="14" type="ORF">TNCT_488992</name>
</gene>
<evidence type="ECO:0000256" key="6">
    <source>
        <dbReference type="ARBA" id="ARBA00022656"/>
    </source>
</evidence>
<dbReference type="GO" id="GO:0006887">
    <property type="term" value="P:exocytosis"/>
    <property type="evidence" value="ECO:0007669"/>
    <property type="project" value="UniProtKB-KW"/>
</dbReference>
<dbReference type="PROSITE" id="PS50088">
    <property type="entry name" value="ANK_REPEAT"/>
    <property type="match status" value="6"/>
</dbReference>
<evidence type="ECO:0000256" key="9">
    <source>
        <dbReference type="ARBA" id="ARBA00023028"/>
    </source>
</evidence>
<evidence type="ECO:0000256" key="12">
    <source>
        <dbReference type="PROSITE-ProRule" id="PRU00023"/>
    </source>
</evidence>
<dbReference type="AlphaFoldDB" id="A0A8X6FA36"/>
<dbReference type="InterPro" id="IPR036770">
    <property type="entry name" value="Ankyrin_rpt-contain_sf"/>
</dbReference>
<keyword evidence="15" id="KW-1185">Reference proteome</keyword>
<feature type="domain" description="SAM" evidence="13">
    <location>
        <begin position="591"/>
        <end position="653"/>
    </location>
</feature>
<name>A0A8X6FA36_TRICU</name>
<evidence type="ECO:0000259" key="13">
    <source>
        <dbReference type="PROSITE" id="PS50105"/>
    </source>
</evidence>
<dbReference type="GO" id="GO:0005576">
    <property type="term" value="C:extracellular region"/>
    <property type="evidence" value="ECO:0007669"/>
    <property type="project" value="UniProtKB-SubCell"/>
</dbReference>
<dbReference type="Gene3D" id="1.10.150.50">
    <property type="entry name" value="Transcription Factor, Ets-1"/>
    <property type="match status" value="1"/>
</dbReference>
<dbReference type="PANTHER" id="PTHR24161">
    <property type="entry name" value="ANK_REP_REGION DOMAIN-CONTAINING PROTEIN-RELATED"/>
    <property type="match status" value="1"/>
</dbReference>
<keyword evidence="9" id="KW-0638">Presynaptic neurotoxin</keyword>
<reference evidence="14" key="1">
    <citation type="submission" date="2020-07" db="EMBL/GenBank/DDBJ databases">
        <title>Multicomponent nature underlies the extraordinary mechanical properties of spider dragline silk.</title>
        <authorList>
            <person name="Kono N."/>
            <person name="Nakamura H."/>
            <person name="Mori M."/>
            <person name="Yoshida Y."/>
            <person name="Ohtoshi R."/>
            <person name="Malay A.D."/>
            <person name="Moran D.A.P."/>
            <person name="Tomita M."/>
            <person name="Numata K."/>
            <person name="Arakawa K."/>
        </authorList>
    </citation>
    <scope>NUCLEOTIDE SEQUENCE</scope>
</reference>
<evidence type="ECO:0000313" key="15">
    <source>
        <dbReference type="Proteomes" id="UP000887116"/>
    </source>
</evidence>
<keyword evidence="4" id="KW-0964">Secreted</keyword>
<dbReference type="PROSITE" id="PS50105">
    <property type="entry name" value="SAM_DOMAIN"/>
    <property type="match status" value="1"/>
</dbReference>
<dbReference type="CDD" id="cd09487">
    <property type="entry name" value="SAM_superfamily"/>
    <property type="match status" value="1"/>
</dbReference>
<evidence type="ECO:0000256" key="7">
    <source>
        <dbReference type="ARBA" id="ARBA00022699"/>
    </source>
</evidence>
<evidence type="ECO:0000256" key="11">
    <source>
        <dbReference type="ARBA" id="ARBA00023298"/>
    </source>
</evidence>
<keyword evidence="7" id="KW-0528">Neurotoxin</keyword>
<dbReference type="PANTHER" id="PTHR24161:SF85">
    <property type="entry name" value="PALMITOYLTRANSFERASE HIP14"/>
    <property type="match status" value="1"/>
</dbReference>
<evidence type="ECO:0000256" key="3">
    <source>
        <dbReference type="ARBA" id="ARBA00022483"/>
    </source>
</evidence>
<feature type="repeat" description="ANK" evidence="12">
    <location>
        <begin position="23"/>
        <end position="55"/>
    </location>
</feature>
<sequence length="671" mass="73826">MVDGSSIFVSNDATTFIDFQNSEGETPLQVSAANGFSQIVNLLISYGALVDLPNSYGWTPLMHAARRGHSSTVAILLKKKAKVNICNKLGLSPVVAAAWSGDLKTVKLLTDAGAIVDYVPSLNQSNECYLSPMMAAALCGHDDIIKFLLAEGVDIDQVSPVTGLSPLMLAACEGLKKVVQIFIENGSDTNKTDISGRSALDLAVECCKQEVIIYLEGITTSKYTNEDSQDIDIFQAVKSGDVLKIKSLLKQNPESTNAISSHDGMTPLMLASMLGCNNIVNILISSGAKLDAQDLENGWTALMYAIFHRRSQTVELLLKKGASTDLPASNGFTALDLARHLNSSDVAIIENLSTKFLSVGPPSKKMSVYSASDALDRRKHIPSESRFFSKRSETQTGLKSWIGGMAHSLQQKMLTRLSPRHSEKYSGSDTLGVDDTIVNDVFVGPKSPCAETETVELHPSVLLSPDKYLAKELKEHKIEIIKPPLPSLHYYTPFNLSTKKHEQNVKPIRNSLQVPKLLKEYKRKNLLEYSEIRNCTEEVLFEKMDYSTNGTEIGTLNAVVNQIEPNKNCLLSTQTVIPKDEISEMKYNTAVSGELTVLLKKESLQKYVENFREHEVDIDTLQNLTKEDLTDIGIESSASQKKLLEIINKLQGFFESDIVLWISLKLASKTV</sequence>
<keyword evidence="8" id="KW-0677">Repeat</keyword>